<dbReference type="InterPro" id="IPR050071">
    <property type="entry name" value="Dehydroquinate_synthase"/>
</dbReference>
<dbReference type="Gene3D" id="1.20.1090.10">
    <property type="entry name" value="Dehydroquinate synthase-like - alpha domain"/>
    <property type="match status" value="1"/>
</dbReference>
<dbReference type="GO" id="GO:0003856">
    <property type="term" value="F:3-dehydroquinate synthase activity"/>
    <property type="evidence" value="ECO:0007669"/>
    <property type="project" value="TreeGrafter"/>
</dbReference>
<evidence type="ECO:0000259" key="10">
    <source>
        <dbReference type="Pfam" id="PF24621"/>
    </source>
</evidence>
<dbReference type="EC" id="4.2.3.152" evidence="7"/>
<organism evidence="11 12">
    <name type="scientific">Rhodococcus qingshengii</name>
    <dbReference type="NCBI Taxonomy" id="334542"/>
    <lineage>
        <taxon>Bacteria</taxon>
        <taxon>Bacillati</taxon>
        <taxon>Actinomycetota</taxon>
        <taxon>Actinomycetes</taxon>
        <taxon>Mycobacteriales</taxon>
        <taxon>Nocardiaceae</taxon>
        <taxon>Rhodococcus</taxon>
        <taxon>Rhodococcus erythropolis group</taxon>
    </lineage>
</organism>
<gene>
    <name evidence="11" type="ORF">CHR55_05970</name>
</gene>
<dbReference type="InterPro" id="IPR030960">
    <property type="entry name" value="DHQS/DOIS_N"/>
</dbReference>
<dbReference type="GO" id="GO:0017000">
    <property type="term" value="P:antibiotic biosynthetic process"/>
    <property type="evidence" value="ECO:0007669"/>
    <property type="project" value="InterPro"/>
</dbReference>
<comment type="caution">
    <text evidence="11">The sequence shown here is derived from an EMBL/GenBank/DDBJ whole genome shotgun (WGS) entry which is preliminary data.</text>
</comment>
<dbReference type="InterPro" id="IPR056179">
    <property type="entry name" value="DHQS_C"/>
</dbReference>
<comment type="catalytic activity">
    <reaction evidence="6">
        <text>D-sedoheptulose 7-phosphate = 2-epi-5-epi-valiolone + phosphate</text>
        <dbReference type="Rhea" id="RHEA:44184"/>
        <dbReference type="ChEBI" id="CHEBI:43474"/>
        <dbReference type="ChEBI" id="CHEBI:57483"/>
        <dbReference type="ChEBI" id="CHEBI:84187"/>
        <dbReference type="EC" id="4.2.3.152"/>
    </reaction>
</comment>
<keyword evidence="2" id="KW-0479">Metal-binding</keyword>
<reference evidence="11 12" key="1">
    <citation type="submission" date="2017-07" db="EMBL/GenBank/DDBJ databases">
        <title>Draft sequence of Rhodococcus enclensis 23b-28.</title>
        <authorList>
            <person name="Besaury L."/>
            <person name="Sancelme M."/>
            <person name="Amato P."/>
            <person name="Lallement A."/>
            <person name="Delort A.-M."/>
        </authorList>
    </citation>
    <scope>NUCLEOTIDE SEQUENCE [LARGE SCALE GENOMIC DNA]</scope>
    <source>
        <strain evidence="11 12">23b-28</strain>
    </source>
</reference>
<dbReference type="InterPro" id="IPR035872">
    <property type="entry name" value="EEVS-like"/>
</dbReference>
<dbReference type="GO" id="GO:0046872">
    <property type="term" value="F:metal ion binding"/>
    <property type="evidence" value="ECO:0007669"/>
    <property type="project" value="UniProtKB-KW"/>
</dbReference>
<evidence type="ECO:0000256" key="5">
    <source>
        <dbReference type="ARBA" id="ARBA00023239"/>
    </source>
</evidence>
<sequence>MRSAASFKLGLSHSAATDSTWKVEAVKQVEYHVIAARNLFAKDSTRLLDGCSAASLHRGDRRLIIIDANVDRIHGDRIRGYFEHHGIRASFVPMRADETVKEWGSAVRVVDAMNGFGIDRRREPVIAIGGGVLLDIVGFAASVYRRGTPYIRVPTTLIGLVDAGVGVKTGVNYGMGKNRLGTYAPALATFVDRAFLRTLDNRHLSNGLAEILKMALIKSLDLFELLEIFGERLIDDRFQGSSDELDTAATQVIAESIHLMLEELQPNLWESCLERCVDYGHTFSPTLEMEALPELLHGEAVAVDMALTSALGYLRGSVSEAELDRVLTVMRRLGLPTWNDVLSTPGVLGAALADTVRHRDGRQRLPLPVGIGGHHFVNDVTIDGINSASALLNRKSDELRVRETSVTKVAS</sequence>
<dbReference type="CDD" id="cd08199">
    <property type="entry name" value="EEVS"/>
    <property type="match status" value="1"/>
</dbReference>
<evidence type="ECO:0000256" key="7">
    <source>
        <dbReference type="ARBA" id="ARBA00024060"/>
    </source>
</evidence>
<dbReference type="GO" id="GO:0000166">
    <property type="term" value="F:nucleotide binding"/>
    <property type="evidence" value="ECO:0007669"/>
    <property type="project" value="UniProtKB-KW"/>
</dbReference>
<dbReference type="Gene3D" id="3.40.50.1970">
    <property type="match status" value="1"/>
</dbReference>
<evidence type="ECO:0000256" key="6">
    <source>
        <dbReference type="ARBA" id="ARBA00023993"/>
    </source>
</evidence>
<keyword evidence="3" id="KW-0547">Nucleotide-binding</keyword>
<keyword evidence="5" id="KW-0456">Lyase</keyword>
<feature type="domain" description="3-dehydroquinate synthase N-terminal" evidence="9">
    <location>
        <begin position="94"/>
        <end position="205"/>
    </location>
</feature>
<dbReference type="EMBL" id="NOVD01000003">
    <property type="protein sequence ID" value="PCK27988.1"/>
    <property type="molecule type" value="Genomic_DNA"/>
</dbReference>
<feature type="domain" description="3-dehydroquinate synthase C-terminal" evidence="10">
    <location>
        <begin position="207"/>
        <end position="354"/>
    </location>
</feature>
<dbReference type="PANTHER" id="PTHR43622:SF3">
    <property type="entry name" value="2-EPI-5-EPI-VALIOLONE SYNTHASE"/>
    <property type="match status" value="1"/>
</dbReference>
<evidence type="ECO:0000256" key="1">
    <source>
        <dbReference type="ARBA" id="ARBA00001911"/>
    </source>
</evidence>
<evidence type="ECO:0000256" key="3">
    <source>
        <dbReference type="ARBA" id="ARBA00022741"/>
    </source>
</evidence>
<dbReference type="RefSeq" id="WP_099697118.1">
    <property type="nucleotide sequence ID" value="NZ_NOVD01000003.1"/>
</dbReference>
<dbReference type="SUPFAM" id="SSF56796">
    <property type="entry name" value="Dehydroquinate synthase-like"/>
    <property type="match status" value="1"/>
</dbReference>
<dbReference type="PANTHER" id="PTHR43622">
    <property type="entry name" value="3-DEHYDROQUINATE SYNTHASE"/>
    <property type="match status" value="1"/>
</dbReference>
<dbReference type="Pfam" id="PF24621">
    <property type="entry name" value="DHQS_C"/>
    <property type="match status" value="1"/>
</dbReference>
<dbReference type="Pfam" id="PF01761">
    <property type="entry name" value="DHQ_synthase"/>
    <property type="match status" value="1"/>
</dbReference>
<dbReference type="Proteomes" id="UP000230886">
    <property type="component" value="Unassembled WGS sequence"/>
</dbReference>
<evidence type="ECO:0000256" key="4">
    <source>
        <dbReference type="ARBA" id="ARBA00023027"/>
    </source>
</evidence>
<evidence type="ECO:0000259" key="9">
    <source>
        <dbReference type="Pfam" id="PF01761"/>
    </source>
</evidence>
<protein>
    <recommendedName>
        <fullName evidence="8">2-epi-5-epi-valiolone synthase</fullName>
        <ecNumber evidence="7">4.2.3.152</ecNumber>
    </recommendedName>
</protein>
<proteinExistence type="predicted"/>
<dbReference type="AlphaFoldDB" id="A0A2A5JEI6"/>
<evidence type="ECO:0000256" key="2">
    <source>
        <dbReference type="ARBA" id="ARBA00022723"/>
    </source>
</evidence>
<name>A0A2A5JEI6_RHOSG</name>
<evidence type="ECO:0000313" key="11">
    <source>
        <dbReference type="EMBL" id="PCK27988.1"/>
    </source>
</evidence>
<comment type="cofactor">
    <cofactor evidence="1">
        <name>NAD(+)</name>
        <dbReference type="ChEBI" id="CHEBI:57540"/>
    </cofactor>
</comment>
<keyword evidence="4" id="KW-0520">NAD</keyword>
<accession>A0A2A5JEI6</accession>
<evidence type="ECO:0000256" key="8">
    <source>
        <dbReference type="ARBA" id="ARBA00024092"/>
    </source>
</evidence>
<evidence type="ECO:0000313" key="12">
    <source>
        <dbReference type="Proteomes" id="UP000230886"/>
    </source>
</evidence>